<keyword evidence="1" id="KW-1133">Transmembrane helix</keyword>
<dbReference type="PANTHER" id="PTHR33406">
    <property type="entry name" value="MEMBRANE PROTEIN MJ1562-RELATED"/>
    <property type="match status" value="1"/>
</dbReference>
<feature type="transmembrane region" description="Helical" evidence="1">
    <location>
        <begin position="7"/>
        <end position="27"/>
    </location>
</feature>
<proteinExistence type="predicted"/>
<accession>A0A9Q6Z0U5</accession>
<dbReference type="InterPro" id="IPR050545">
    <property type="entry name" value="Mycobact_MmpL"/>
</dbReference>
<evidence type="ECO:0000313" key="3">
    <source>
        <dbReference type="Proteomes" id="UP000595373"/>
    </source>
</evidence>
<feature type="transmembrane region" description="Helical" evidence="1">
    <location>
        <begin position="373"/>
        <end position="394"/>
    </location>
</feature>
<feature type="transmembrane region" description="Helical" evidence="1">
    <location>
        <begin position="415"/>
        <end position="437"/>
    </location>
</feature>
<evidence type="ECO:0000256" key="1">
    <source>
        <dbReference type="SAM" id="Phobius"/>
    </source>
</evidence>
<dbReference type="PANTHER" id="PTHR33406:SF13">
    <property type="entry name" value="MEMBRANE PROTEIN YDFJ"/>
    <property type="match status" value="1"/>
</dbReference>
<dbReference type="Gene3D" id="1.20.1640.10">
    <property type="entry name" value="Multidrug efflux transporter AcrB transmembrane domain"/>
    <property type="match status" value="2"/>
</dbReference>
<dbReference type="AlphaFoldDB" id="A0A9Q6Z0U5"/>
<keyword evidence="1" id="KW-0472">Membrane</keyword>
<evidence type="ECO:0000313" key="2">
    <source>
        <dbReference type="EMBL" id="QQF82470.1"/>
    </source>
</evidence>
<feature type="transmembrane region" description="Helical" evidence="1">
    <location>
        <begin position="254"/>
        <end position="271"/>
    </location>
</feature>
<dbReference type="GO" id="GO:0005886">
    <property type="term" value="C:plasma membrane"/>
    <property type="evidence" value="ECO:0007669"/>
    <property type="project" value="TreeGrafter"/>
</dbReference>
<feature type="transmembrane region" description="Helical" evidence="1">
    <location>
        <begin position="662"/>
        <end position="679"/>
    </location>
</feature>
<feature type="transmembrane region" description="Helical" evidence="1">
    <location>
        <begin position="717"/>
        <end position="735"/>
    </location>
</feature>
<reference evidence="2 3" key="1">
    <citation type="submission" date="2020-12" db="EMBL/GenBank/DDBJ databases">
        <title>ASc-MMNZ-VFA-070.</title>
        <authorList>
            <person name="Schryvers A."/>
            <person name="Mostafa Nazari M."/>
            <person name="Farshchi Andisi V."/>
            <person name="Timsit E."/>
            <person name="Walter Morck D."/>
        </authorList>
    </citation>
    <scope>NUCLEOTIDE SEQUENCE [LARGE SCALE GENOMIC DNA]</scope>
    <source>
        <strain evidence="2 3">ASc-MMNZ-VFA-070</strain>
    </source>
</reference>
<feature type="transmembrane region" description="Helical" evidence="1">
    <location>
        <begin position="685"/>
        <end position="705"/>
    </location>
</feature>
<feature type="transmembrane region" description="Helical" evidence="1">
    <location>
        <begin position="634"/>
        <end position="650"/>
    </location>
</feature>
<dbReference type="Proteomes" id="UP000595373">
    <property type="component" value="Chromosome"/>
</dbReference>
<feature type="transmembrane region" description="Helical" evidence="1">
    <location>
        <begin position="344"/>
        <end position="367"/>
    </location>
</feature>
<keyword evidence="3" id="KW-1185">Reference proteome</keyword>
<feature type="transmembrane region" description="Helical" evidence="1">
    <location>
        <begin position="276"/>
        <end position="295"/>
    </location>
</feature>
<dbReference type="OrthoDB" id="9780358at2"/>
<feature type="transmembrane region" description="Helical" evidence="1">
    <location>
        <begin position="741"/>
        <end position="760"/>
    </location>
</feature>
<protein>
    <recommendedName>
        <fullName evidence="4">Membrane transport protein MMPL domain-containing protein</fullName>
    </recommendedName>
</protein>
<keyword evidence="1" id="KW-0812">Transmembrane</keyword>
<gene>
    <name evidence="2" type="ORF">JFL49_00675</name>
</gene>
<sequence>MRKLLTVYRLIFAGVLCLVVAIFMYHLQTGKWLQTDLHTLLPDSQHYTKIQLEADKHQEQQFNQQVIALVGHSQSEAAFTLAEKVAEQWQQSGLFQTLSVKNQPNLTELQQQIELLKLATLPISTRNQIIQQPERYFQQYAEQIINPFGHQNLLPLEQDWLGFGRFVLSQSQQQSQIQWHAETGMLYAVQQGKTWVLLTGKIVDSDLIKPQQNLTALLKQNAQFIQEQQGQWLSTGAVIFADYSQQQAKYESTIMGGLGISLTLLLLLLVFRSLRILWLFLPISVGMVAGITATISCFGQIHILTLVIGTSLVGVLIDFPLHWLTSSLFLRQWNANKAMAKLRLTFFVSLLVTLLGYALLGFTALPILKQTALFSGMALIFAVLTTFLYLPLFFRHYQSGKSLFLRRILQINFHVKINSLLNKILFVVSTGFIVVGLQKSYWQDDIRQWVAMPMELIEQAQKIRQITGIDLSNQYLLITAENNEQLLQKDRILTEKLQRFAQENNLIKFQSLSQWIMSKKQQAEFIQQLKNIPAESYSVFDEIGIPKDMIRHSLKKLEKQPLVSLEQALNTELGKVWKNLYLGELDRGKVASIIKVSGLNNPKILEQIVNNRDIYWQDKPAHLNQLFEQTRNQAAWLKLLSFGLAALLLWRMFGISQTLKMLSIPLISVVCTVAILGWLNITISLFAMFGLLLVSVIGIDYIAYMQTAKEPLSIKRFTISLAALTTLISFALLGLSSTPAVASFGLSVSLGVLISLGMILRIK</sequence>
<dbReference type="RefSeq" id="WP_075293547.1">
    <property type="nucleotide sequence ID" value="NZ_CP018802.1"/>
</dbReference>
<dbReference type="SUPFAM" id="SSF82866">
    <property type="entry name" value="Multidrug efflux transporter AcrB transmembrane domain"/>
    <property type="match status" value="2"/>
</dbReference>
<dbReference type="EMBL" id="CP066558">
    <property type="protein sequence ID" value="QQF82470.1"/>
    <property type="molecule type" value="Genomic_DNA"/>
</dbReference>
<evidence type="ECO:0008006" key="4">
    <source>
        <dbReference type="Google" id="ProtNLM"/>
    </source>
</evidence>
<feature type="transmembrane region" description="Helical" evidence="1">
    <location>
        <begin position="301"/>
        <end position="324"/>
    </location>
</feature>
<name>A0A9Q6Z0U5_HISSO</name>
<organism evidence="2 3">
    <name type="scientific">Histophilus somni</name>
    <name type="common">Haemophilus somnus</name>
    <dbReference type="NCBI Taxonomy" id="731"/>
    <lineage>
        <taxon>Bacteria</taxon>
        <taxon>Pseudomonadati</taxon>
        <taxon>Pseudomonadota</taxon>
        <taxon>Gammaproteobacteria</taxon>
        <taxon>Pasteurellales</taxon>
        <taxon>Pasteurellaceae</taxon>
        <taxon>Histophilus</taxon>
    </lineage>
</organism>